<protein>
    <recommendedName>
        <fullName evidence="5">Integral membrane protein</fullName>
    </recommendedName>
</protein>
<accession>A0A919BI97</accession>
<dbReference type="EMBL" id="BNBE01000001">
    <property type="protein sequence ID" value="GHF92131.1"/>
    <property type="molecule type" value="Genomic_DNA"/>
</dbReference>
<proteinExistence type="predicted"/>
<organism evidence="3 4">
    <name type="scientific">Streptomyces filamentosus</name>
    <name type="common">Streptomyces roseosporus</name>
    <dbReference type="NCBI Taxonomy" id="67294"/>
    <lineage>
        <taxon>Bacteria</taxon>
        <taxon>Bacillati</taxon>
        <taxon>Actinomycetota</taxon>
        <taxon>Actinomycetes</taxon>
        <taxon>Kitasatosporales</taxon>
        <taxon>Streptomycetaceae</taxon>
        <taxon>Streptomyces</taxon>
    </lineage>
</organism>
<keyword evidence="2" id="KW-0472">Membrane</keyword>
<reference evidence="3" key="1">
    <citation type="journal article" date="2014" name="Int. J. Syst. Evol. Microbiol.">
        <title>Complete genome sequence of Corynebacterium casei LMG S-19264T (=DSM 44701T), isolated from a smear-ripened cheese.</title>
        <authorList>
            <consortium name="US DOE Joint Genome Institute (JGI-PGF)"/>
            <person name="Walter F."/>
            <person name="Albersmeier A."/>
            <person name="Kalinowski J."/>
            <person name="Ruckert C."/>
        </authorList>
    </citation>
    <scope>NUCLEOTIDE SEQUENCE</scope>
    <source>
        <strain evidence="3">JCM 4122</strain>
    </source>
</reference>
<dbReference type="InterPro" id="IPR021449">
    <property type="entry name" value="DUF3099"/>
</dbReference>
<reference evidence="3" key="2">
    <citation type="submission" date="2020-09" db="EMBL/GenBank/DDBJ databases">
        <authorList>
            <person name="Sun Q."/>
            <person name="Ohkuma M."/>
        </authorList>
    </citation>
    <scope>NUCLEOTIDE SEQUENCE</scope>
    <source>
        <strain evidence="3">JCM 4122</strain>
    </source>
</reference>
<keyword evidence="2" id="KW-0812">Transmembrane</keyword>
<dbReference type="AlphaFoldDB" id="A0A919BI97"/>
<evidence type="ECO:0000313" key="3">
    <source>
        <dbReference type="EMBL" id="GHF92131.1"/>
    </source>
</evidence>
<evidence type="ECO:0000313" key="4">
    <source>
        <dbReference type="Proteomes" id="UP000632849"/>
    </source>
</evidence>
<keyword evidence="4" id="KW-1185">Reference proteome</keyword>
<feature type="region of interest" description="Disordered" evidence="1">
    <location>
        <begin position="88"/>
        <end position="119"/>
    </location>
</feature>
<comment type="caution">
    <text evidence="3">The sequence shown here is derived from an EMBL/GenBank/DDBJ whole genome shotgun (WGS) entry which is preliminary data.</text>
</comment>
<sequence>MPPGGLDAITRTRGTALRLLRAAGAGSYAGGVYARRRRVYFWMMGACLVLFVGAWAVVRLFSVPVAVGMCVVAMVIPPVAAMVANRRGPEDRWWDDPSGDPTSDEWWDELDGKKRRREP</sequence>
<evidence type="ECO:0000256" key="2">
    <source>
        <dbReference type="SAM" id="Phobius"/>
    </source>
</evidence>
<dbReference type="Pfam" id="PF11298">
    <property type="entry name" value="DUF3099"/>
    <property type="match status" value="1"/>
</dbReference>
<gene>
    <name evidence="3" type="ORF">GCM10017667_22060</name>
</gene>
<name>A0A919BI97_STRFL</name>
<dbReference type="Proteomes" id="UP000632849">
    <property type="component" value="Unassembled WGS sequence"/>
</dbReference>
<keyword evidence="2" id="KW-1133">Transmembrane helix</keyword>
<feature type="transmembrane region" description="Helical" evidence="2">
    <location>
        <begin position="64"/>
        <end position="84"/>
    </location>
</feature>
<evidence type="ECO:0008006" key="5">
    <source>
        <dbReference type="Google" id="ProtNLM"/>
    </source>
</evidence>
<evidence type="ECO:0000256" key="1">
    <source>
        <dbReference type="SAM" id="MobiDB-lite"/>
    </source>
</evidence>
<feature type="transmembrane region" description="Helical" evidence="2">
    <location>
        <begin position="39"/>
        <end position="58"/>
    </location>
</feature>